<geneLocation type="chloroplast" evidence="1"/>
<gene>
    <name evidence="1" type="primary">orf156</name>
</gene>
<keyword evidence="1" id="KW-0934">Plastid</keyword>
<dbReference type="RefSeq" id="YP_009306371.1">
    <property type="nucleotide sequence ID" value="NC_031368.1"/>
</dbReference>
<dbReference type="EMBL" id="KX808498">
    <property type="protein sequence ID" value="AOP19275.1"/>
    <property type="molecule type" value="Genomic_DNA"/>
</dbReference>
<dbReference type="AlphaFoldDB" id="A0A1C9JBP1"/>
<name>A0A1C9JBP1_9CHLO</name>
<reference evidence="1" key="1">
    <citation type="journal article" date="2016" name="Genome Biol. Evol.">
        <title>Evolutionary Dynamics of Chloroplast Genomes in Low Light: A Case Study of the Endolithic Green Alga Ostreobium quekettii.</title>
        <authorList>
            <person name="R Marcelino V."/>
            <person name="Cremen M.C."/>
            <person name="Jackson C.J."/>
            <person name="Larkum A.A."/>
            <person name="Verbruggen H."/>
        </authorList>
    </citation>
    <scope>NUCLEOTIDE SEQUENCE</scope>
</reference>
<sequence>MLINGRGVSIKIQNYPAIINHTHRQNFLRVLEYLNLDIQTLDLCISEYHTLRQNNKIGEDILNSNPLSPFQKNKSYFTPILKYFLFYGSGCRCSNSSAESLLLVISQSKALQYSPQNWYWFSNSQKFIDKIWDFLIFSLRDKDLNYEKKIAILEKF</sequence>
<keyword evidence="1" id="KW-0150">Chloroplast</keyword>
<accession>A0A1C9JBP1</accession>
<protein>
    <submittedName>
        <fullName evidence="1">Uncharacterized protein</fullName>
    </submittedName>
</protein>
<evidence type="ECO:0000313" key="1">
    <source>
        <dbReference type="EMBL" id="AOP19275.1"/>
    </source>
</evidence>
<reference evidence="1" key="2">
    <citation type="submission" date="2016-08" db="EMBL/GenBank/DDBJ databases">
        <authorList>
            <person name="Seilhamer J.J."/>
        </authorList>
    </citation>
    <scope>NUCLEOTIDE SEQUENCE</scope>
</reference>
<organism evidence="1">
    <name type="scientific">Caulerpa cliftonii</name>
    <dbReference type="NCBI Taxonomy" id="1004391"/>
    <lineage>
        <taxon>Eukaryota</taxon>
        <taxon>Viridiplantae</taxon>
        <taxon>Chlorophyta</taxon>
        <taxon>core chlorophytes</taxon>
        <taxon>Ulvophyceae</taxon>
        <taxon>TCBD clade</taxon>
        <taxon>Bryopsidales</taxon>
        <taxon>Halimedineae</taxon>
        <taxon>Caulerpaceae</taxon>
        <taxon>Caulerpa</taxon>
    </lineage>
</organism>
<dbReference type="GeneID" id="29288778"/>
<proteinExistence type="predicted"/>